<dbReference type="InterPro" id="IPR032092">
    <property type="entry name" value="PilW"/>
</dbReference>
<dbReference type="Pfam" id="PF07963">
    <property type="entry name" value="N_methyl"/>
    <property type="match status" value="1"/>
</dbReference>
<dbReference type="NCBIfam" id="TIGR02532">
    <property type="entry name" value="IV_pilin_GFxxxE"/>
    <property type="match status" value="1"/>
</dbReference>
<feature type="transmembrane region" description="Helical" evidence="1">
    <location>
        <begin position="20"/>
        <end position="41"/>
    </location>
</feature>
<organism evidence="2 3">
    <name type="scientific">Piscinibacter koreensis</name>
    <dbReference type="NCBI Taxonomy" id="2742824"/>
    <lineage>
        <taxon>Bacteria</taxon>
        <taxon>Pseudomonadati</taxon>
        <taxon>Pseudomonadota</taxon>
        <taxon>Betaproteobacteria</taxon>
        <taxon>Burkholderiales</taxon>
        <taxon>Sphaerotilaceae</taxon>
        <taxon>Piscinibacter</taxon>
    </lineage>
</organism>
<comment type="caution">
    <text evidence="2">The sequence shown here is derived from an EMBL/GenBank/DDBJ whole genome shotgun (WGS) entry which is preliminary data.</text>
</comment>
<dbReference type="RefSeq" id="WP_176067805.1">
    <property type="nucleotide sequence ID" value="NZ_JABWMJ010000003.1"/>
</dbReference>
<gene>
    <name evidence="2" type="ORF">HQN59_07710</name>
</gene>
<dbReference type="PROSITE" id="PS00409">
    <property type="entry name" value="PROKAR_NTER_METHYL"/>
    <property type="match status" value="1"/>
</dbReference>
<sequence>MRTSSHLGCAGQRGLSLIEIMVGVAIGLVGVVAIFQTVALWTQHSQTTTSGGDAQIAGTLAIYNLETDLRHGGLGFATAPPTVMGCNVTATDARGAFAFRLRPIQINVGAGGGPDTIDVLHGNSSFFVTEQTFSASTANSKALRRRNGFRAGDLAVVAGNATAVPGSADCRLIEITNVSAPDGVTVAHATGAYTSAYAASGAASATARFNTPGSVTFTGGTIYNLGPQPVRNTWSIRDSRALIRTELIADAGGAEVADGVVNLKAEYGIDNTATPDGVVDVWQAAAPADWTRVMAVRIAVLVRSRQFEYRAGTNAPTPTAPTWAGGTFLMKDVDGGSGAAADSPNNWRNYRYRVYERIVPLRNMLWGGLS</sequence>
<evidence type="ECO:0000256" key="1">
    <source>
        <dbReference type="SAM" id="Phobius"/>
    </source>
</evidence>
<evidence type="ECO:0000313" key="2">
    <source>
        <dbReference type="EMBL" id="NUZ05648.1"/>
    </source>
</evidence>
<accession>A0A7Y6NM05</accession>
<keyword evidence="3" id="KW-1185">Reference proteome</keyword>
<proteinExistence type="predicted"/>
<dbReference type="EMBL" id="JABWMJ010000003">
    <property type="protein sequence ID" value="NUZ05648.1"/>
    <property type="molecule type" value="Genomic_DNA"/>
</dbReference>
<protein>
    <submittedName>
        <fullName evidence="2">PilW family protein</fullName>
    </submittedName>
</protein>
<reference evidence="2 3" key="1">
    <citation type="submission" date="2020-06" db="EMBL/GenBank/DDBJ databases">
        <title>Schlegella sp. ID0723 isolated from air conditioner.</title>
        <authorList>
            <person name="Kim D.Y."/>
            <person name="Kim D.-U."/>
        </authorList>
    </citation>
    <scope>NUCLEOTIDE SEQUENCE [LARGE SCALE GENOMIC DNA]</scope>
    <source>
        <strain evidence="2 3">ID0723</strain>
    </source>
</reference>
<evidence type="ECO:0000313" key="3">
    <source>
        <dbReference type="Proteomes" id="UP000529637"/>
    </source>
</evidence>
<dbReference type="AlphaFoldDB" id="A0A7Y6NM05"/>
<dbReference type="Proteomes" id="UP000529637">
    <property type="component" value="Unassembled WGS sequence"/>
</dbReference>
<dbReference type="InterPro" id="IPR012902">
    <property type="entry name" value="N_methyl_site"/>
</dbReference>
<name>A0A7Y6NM05_9BURK</name>
<keyword evidence="1" id="KW-1133">Transmembrane helix</keyword>
<keyword evidence="1" id="KW-0472">Membrane</keyword>
<keyword evidence="1" id="KW-0812">Transmembrane</keyword>
<dbReference type="Pfam" id="PF16074">
    <property type="entry name" value="PilW"/>
    <property type="match status" value="1"/>
</dbReference>
<dbReference type="GO" id="GO:0043683">
    <property type="term" value="P:type IV pilus assembly"/>
    <property type="evidence" value="ECO:0007669"/>
    <property type="project" value="InterPro"/>
</dbReference>